<gene>
    <name evidence="1" type="ORF">RA955_18520</name>
</gene>
<dbReference type="EMBL" id="CP133076">
    <property type="protein sequence ID" value="WMJ16564.1"/>
    <property type="molecule type" value="Genomic_DNA"/>
</dbReference>
<protein>
    <submittedName>
        <fullName evidence="1">Uncharacterized protein</fullName>
    </submittedName>
</protein>
<proteinExistence type="predicted"/>
<evidence type="ECO:0000313" key="2">
    <source>
        <dbReference type="Proteomes" id="UP001223761"/>
    </source>
</evidence>
<keyword evidence="2" id="KW-1185">Reference proteome</keyword>
<reference evidence="1 2" key="1">
    <citation type="submission" date="2023-08" db="EMBL/GenBank/DDBJ databases">
        <title>Genome sequencing of the thermostable Gram positive bacteria Geobacillus proteiniphilus strain T-6.</title>
        <authorList>
            <person name="Shulami S."/>
            <person name="Shoham Y."/>
        </authorList>
    </citation>
    <scope>NUCLEOTIDE SEQUENCE [LARGE SCALE GENOMIC DNA]</scope>
    <source>
        <strain evidence="1 2">T-6</strain>
    </source>
</reference>
<sequence length="124" mass="14097">MKPEIGREERLFRAVFPSIVWDEEHNRPSSALFKDKRGVSVDRDGGCTEEEVVSRFQDRFGVEKVKAVVYVEAGFCMDIGAHLVYCPSRRNPYHAEIHDSPSKTMLSNAKARKLALHCAVVYRA</sequence>
<dbReference type="Proteomes" id="UP001223761">
    <property type="component" value="Chromosome"/>
</dbReference>
<evidence type="ECO:0000313" key="1">
    <source>
        <dbReference type="EMBL" id="WMJ16564.1"/>
    </source>
</evidence>
<accession>A0ABY9MEZ5</accession>
<dbReference type="RefSeq" id="WP_307898688.1">
    <property type="nucleotide sequence ID" value="NZ_CP133076.1"/>
</dbReference>
<name>A0ABY9MEZ5_9BACL</name>
<organism evidence="1 2">
    <name type="scientific">Geobacillus proteiniphilus</name>
    <dbReference type="NCBI Taxonomy" id="860353"/>
    <lineage>
        <taxon>Bacteria</taxon>
        <taxon>Bacillati</taxon>
        <taxon>Bacillota</taxon>
        <taxon>Bacilli</taxon>
        <taxon>Bacillales</taxon>
        <taxon>Anoxybacillaceae</taxon>
        <taxon>Geobacillus</taxon>
    </lineage>
</organism>